<evidence type="ECO:0000313" key="3">
    <source>
        <dbReference type="Proteomes" id="UP000292858"/>
    </source>
</evidence>
<dbReference type="AlphaFoldDB" id="A0A4Q9AX15"/>
<sequence>MHAHLLPLGGALALFLLLFAASRFAPWGLGLAFALAALLYLGLLRWQGGLLRRGPSRAALERLAMREAWRRGGFLRPEDLLPFLSEAEARALLEGLAARGLCRREGEGFRF</sequence>
<evidence type="ECO:0000313" key="2">
    <source>
        <dbReference type="EMBL" id="TBH16052.1"/>
    </source>
</evidence>
<keyword evidence="1" id="KW-0812">Transmembrane</keyword>
<accession>A0A4Q9AX15</accession>
<keyword evidence="1" id="KW-1133">Transmembrane helix</keyword>
<name>A0A4Q9AX15_9DEIN</name>
<dbReference type="Proteomes" id="UP000292858">
    <property type="component" value="Unassembled WGS sequence"/>
</dbReference>
<dbReference type="RefSeq" id="WP_130842576.1">
    <property type="nucleotide sequence ID" value="NZ_SIJL01000020.1"/>
</dbReference>
<evidence type="ECO:0000256" key="1">
    <source>
        <dbReference type="SAM" id="Phobius"/>
    </source>
</evidence>
<feature type="transmembrane region" description="Helical" evidence="1">
    <location>
        <begin position="30"/>
        <end position="47"/>
    </location>
</feature>
<keyword evidence="3" id="KW-1185">Reference proteome</keyword>
<keyword evidence="1" id="KW-0472">Membrane</keyword>
<gene>
    <name evidence="2" type="ORF">ETP66_10610</name>
</gene>
<organism evidence="2 3">
    <name type="scientific">Thermus thermamylovorans</name>
    <dbReference type="NCBI Taxonomy" id="2509362"/>
    <lineage>
        <taxon>Bacteria</taxon>
        <taxon>Thermotogati</taxon>
        <taxon>Deinococcota</taxon>
        <taxon>Deinococci</taxon>
        <taxon>Thermales</taxon>
        <taxon>Thermaceae</taxon>
        <taxon>Thermus</taxon>
    </lineage>
</organism>
<dbReference type="EMBL" id="SIJL01000020">
    <property type="protein sequence ID" value="TBH16052.1"/>
    <property type="molecule type" value="Genomic_DNA"/>
</dbReference>
<reference evidence="2 3" key="1">
    <citation type="submission" date="2019-02" db="EMBL/GenBank/DDBJ databases">
        <title>Thermus sp. a novel from hot spring.</title>
        <authorList>
            <person name="Zhao Z."/>
        </authorList>
    </citation>
    <scope>NUCLEOTIDE SEQUENCE [LARGE SCALE GENOMIC DNA]</scope>
    <source>
        <strain evidence="2 3">CFH 72773T</strain>
    </source>
</reference>
<proteinExistence type="predicted"/>
<protein>
    <submittedName>
        <fullName evidence="2">Uncharacterized protein</fullName>
    </submittedName>
</protein>
<comment type="caution">
    <text evidence="2">The sequence shown here is derived from an EMBL/GenBank/DDBJ whole genome shotgun (WGS) entry which is preliminary data.</text>
</comment>